<dbReference type="GO" id="GO:0005524">
    <property type="term" value="F:ATP binding"/>
    <property type="evidence" value="ECO:0007669"/>
    <property type="project" value="UniProtKB-KW"/>
</dbReference>
<keyword evidence="4" id="KW-0418">Kinase</keyword>
<dbReference type="InterPro" id="IPR005467">
    <property type="entry name" value="His_kinase_dom"/>
</dbReference>
<evidence type="ECO:0000256" key="4">
    <source>
        <dbReference type="ARBA" id="ARBA00022777"/>
    </source>
</evidence>
<dbReference type="KEGG" id="pfer:IRI77_06855"/>
<evidence type="ECO:0000256" key="7">
    <source>
        <dbReference type="SAM" id="Phobius"/>
    </source>
</evidence>
<keyword evidence="7" id="KW-0472">Membrane</keyword>
<name>A0A7S7NTU6_PALFE</name>
<dbReference type="EMBL" id="CP063849">
    <property type="protein sequence ID" value="QOY89667.1"/>
    <property type="molecule type" value="Genomic_DNA"/>
</dbReference>
<organism evidence="9 10">
    <name type="scientific">Paludibaculum fermentans</name>
    <dbReference type="NCBI Taxonomy" id="1473598"/>
    <lineage>
        <taxon>Bacteria</taxon>
        <taxon>Pseudomonadati</taxon>
        <taxon>Acidobacteriota</taxon>
        <taxon>Terriglobia</taxon>
        <taxon>Bryobacterales</taxon>
        <taxon>Bryobacteraceae</taxon>
        <taxon>Paludibaculum</taxon>
    </lineage>
</organism>
<dbReference type="Proteomes" id="UP000593892">
    <property type="component" value="Chromosome"/>
</dbReference>
<dbReference type="Gene3D" id="1.10.287.130">
    <property type="match status" value="1"/>
</dbReference>
<feature type="transmembrane region" description="Helical" evidence="7">
    <location>
        <begin position="12"/>
        <end position="29"/>
    </location>
</feature>
<evidence type="ECO:0000256" key="3">
    <source>
        <dbReference type="ARBA" id="ARBA00022741"/>
    </source>
</evidence>
<gene>
    <name evidence="9" type="ORF">IRI77_06855</name>
</gene>
<evidence type="ECO:0000313" key="9">
    <source>
        <dbReference type="EMBL" id="QOY89667.1"/>
    </source>
</evidence>
<dbReference type="InterPro" id="IPR036890">
    <property type="entry name" value="HATPase_C_sf"/>
</dbReference>
<dbReference type="SUPFAM" id="SSF55874">
    <property type="entry name" value="ATPase domain of HSP90 chaperone/DNA topoisomerase II/histidine kinase"/>
    <property type="match status" value="1"/>
</dbReference>
<evidence type="ECO:0000313" key="10">
    <source>
        <dbReference type="Proteomes" id="UP000593892"/>
    </source>
</evidence>
<dbReference type="PANTHER" id="PTHR43065">
    <property type="entry name" value="SENSOR HISTIDINE KINASE"/>
    <property type="match status" value="1"/>
</dbReference>
<dbReference type="GO" id="GO:0016301">
    <property type="term" value="F:kinase activity"/>
    <property type="evidence" value="ECO:0007669"/>
    <property type="project" value="UniProtKB-KW"/>
</dbReference>
<evidence type="ECO:0000259" key="8">
    <source>
        <dbReference type="PROSITE" id="PS50109"/>
    </source>
</evidence>
<keyword evidence="3" id="KW-0547">Nucleotide-binding</keyword>
<dbReference type="PANTHER" id="PTHR43065:SF10">
    <property type="entry name" value="PEROXIDE STRESS-ACTIVATED HISTIDINE KINASE MAK3"/>
    <property type="match status" value="1"/>
</dbReference>
<keyword evidence="10" id="KW-1185">Reference proteome</keyword>
<protein>
    <recommendedName>
        <fullName evidence="8">Histidine kinase domain-containing protein</fullName>
    </recommendedName>
</protein>
<keyword evidence="7" id="KW-0812">Transmembrane</keyword>
<keyword evidence="2" id="KW-0808">Transferase</keyword>
<reference evidence="9 10" key="1">
    <citation type="submission" date="2020-10" db="EMBL/GenBank/DDBJ databases">
        <title>Complete genome sequence of Paludibaculum fermentans P105T, a facultatively anaerobic acidobacterium capable of dissimilatory Fe(III) reduction.</title>
        <authorList>
            <person name="Dedysh S.N."/>
            <person name="Beletsky A.V."/>
            <person name="Kulichevskaya I.S."/>
            <person name="Mardanov A.V."/>
            <person name="Ravin N.V."/>
        </authorList>
    </citation>
    <scope>NUCLEOTIDE SEQUENCE [LARGE SCALE GENOMIC DNA]</scope>
    <source>
        <strain evidence="9 10">P105</strain>
    </source>
</reference>
<evidence type="ECO:0000256" key="5">
    <source>
        <dbReference type="ARBA" id="ARBA00022840"/>
    </source>
</evidence>
<keyword evidence="1" id="KW-0597">Phosphoprotein</keyword>
<sequence length="500" mass="53396">MDFSSGASLDRTTVGTAVVSMLLASLVWWRRLGRLTKQRRTVGQIYALSEEAFRARSAAEILSQLAGKLRESAGLEAVTIFVAESGSEQLEVVAGKAVDAKAAQRCHDSAEAVLTPNSLSLPMLSQGAGSGVLQCTAHQGVHPPADEMAALRHLANQVGIALQLLEQRQLRDQLLRSEKLGAVGQLISSIATELQPPLQRISAAARGPALSEVAGDANQALDTLERLISFGRPDQARVRPVELNELVRNLAAFRAQPWRLQLVAADVNLAPGELTVLGSSGQLEQAVLSVLVHAEQSLQHASTKNIIVTTTQVESQAVLSVEFSAASSAWNEDTESGAWSLGVARGIIESHGGELRRDPASDGTRFEIELPLTESAARPSARRVRQQSKPLTLLLVHPDTNVLRPVVEALGRLEHRAIPVLTAAEALEYASRLKFDAVLAAAQLPDLAWSEFAEKARAHAAHVGLIATASDTAQPGALTLHLPVDELELERILTGLDETA</sequence>
<dbReference type="Gene3D" id="3.40.50.2300">
    <property type="match status" value="1"/>
</dbReference>
<evidence type="ECO:0000256" key="2">
    <source>
        <dbReference type="ARBA" id="ARBA00022679"/>
    </source>
</evidence>
<proteinExistence type="predicted"/>
<dbReference type="AlphaFoldDB" id="A0A7S7NTU6"/>
<dbReference type="SUPFAM" id="SSF52172">
    <property type="entry name" value="CheY-like"/>
    <property type="match status" value="1"/>
</dbReference>
<dbReference type="SUPFAM" id="SSF55781">
    <property type="entry name" value="GAF domain-like"/>
    <property type="match status" value="1"/>
</dbReference>
<feature type="domain" description="Histidine kinase" evidence="8">
    <location>
        <begin position="189"/>
        <end position="374"/>
    </location>
</feature>
<accession>A0A7S7NTU6</accession>
<keyword evidence="7" id="KW-1133">Transmembrane helix</keyword>
<keyword evidence="5" id="KW-0067">ATP-binding</keyword>
<dbReference type="GO" id="GO:0000160">
    <property type="term" value="P:phosphorelay signal transduction system"/>
    <property type="evidence" value="ECO:0007669"/>
    <property type="project" value="UniProtKB-KW"/>
</dbReference>
<dbReference type="RefSeq" id="WP_194451329.1">
    <property type="nucleotide sequence ID" value="NZ_CP063849.1"/>
</dbReference>
<dbReference type="InterPro" id="IPR011006">
    <property type="entry name" value="CheY-like_superfamily"/>
</dbReference>
<evidence type="ECO:0000256" key="1">
    <source>
        <dbReference type="ARBA" id="ARBA00022553"/>
    </source>
</evidence>
<evidence type="ECO:0000256" key="6">
    <source>
        <dbReference type="ARBA" id="ARBA00023012"/>
    </source>
</evidence>
<keyword evidence="6" id="KW-0902">Two-component regulatory system</keyword>
<dbReference type="PROSITE" id="PS50109">
    <property type="entry name" value="HIS_KIN"/>
    <property type="match status" value="1"/>
</dbReference>